<reference evidence="2 3" key="1">
    <citation type="submission" date="2023-12" db="EMBL/GenBank/DDBJ databases">
        <title>Stenotrophomonas guangdongensis sp. nov., isolated from wilted pepper plants (Capsicum annuum).</title>
        <authorList>
            <person name="Qiu M."/>
            <person name="Li Y."/>
            <person name="Liu Q."/>
            <person name="Zhang X."/>
            <person name="Huang Y."/>
            <person name="Guo R."/>
            <person name="Hu M."/>
            <person name="Zhou J."/>
            <person name="Zhou X."/>
        </authorList>
    </citation>
    <scope>NUCLEOTIDE SEQUENCE [LARGE SCALE GENOMIC DNA]</scope>
    <source>
        <strain evidence="2 3">MH1</strain>
    </source>
</reference>
<feature type="compositionally biased region" description="Low complexity" evidence="1">
    <location>
        <begin position="46"/>
        <end position="60"/>
    </location>
</feature>
<protein>
    <submittedName>
        <fullName evidence="2">Uncharacterized protein</fullName>
    </submittedName>
</protein>
<evidence type="ECO:0000313" key="2">
    <source>
        <dbReference type="EMBL" id="MEA5668934.1"/>
    </source>
</evidence>
<proteinExistence type="predicted"/>
<organism evidence="2 3">
    <name type="scientific">Stenotrophomonas capsici</name>
    <dbReference type="NCBI Taxonomy" id="3110230"/>
    <lineage>
        <taxon>Bacteria</taxon>
        <taxon>Pseudomonadati</taxon>
        <taxon>Pseudomonadota</taxon>
        <taxon>Gammaproteobacteria</taxon>
        <taxon>Lysobacterales</taxon>
        <taxon>Lysobacteraceae</taxon>
        <taxon>Stenotrophomonas</taxon>
    </lineage>
</organism>
<name>A0ABU5V6E9_9GAMM</name>
<sequence length="69" mass="7810">MKSWQGRGLSGTVAAHPLNRLREQQLRGRQNRDTVSAMSSFLATAVNNNNRNNLRANNRARPMRDCDQS</sequence>
<dbReference type="RefSeq" id="WP_313251480.1">
    <property type="nucleotide sequence ID" value="NZ_JAYFUH010000249.1"/>
</dbReference>
<evidence type="ECO:0000256" key="1">
    <source>
        <dbReference type="SAM" id="MobiDB-lite"/>
    </source>
</evidence>
<gene>
    <name evidence="2" type="ORF">VA603_15405</name>
</gene>
<dbReference type="Proteomes" id="UP001301653">
    <property type="component" value="Unassembled WGS sequence"/>
</dbReference>
<feature type="region of interest" description="Disordered" evidence="1">
    <location>
        <begin position="46"/>
        <end position="69"/>
    </location>
</feature>
<accession>A0ABU5V6E9</accession>
<dbReference type="EMBL" id="JAYFUH010000249">
    <property type="protein sequence ID" value="MEA5668934.1"/>
    <property type="molecule type" value="Genomic_DNA"/>
</dbReference>
<evidence type="ECO:0000313" key="3">
    <source>
        <dbReference type="Proteomes" id="UP001301653"/>
    </source>
</evidence>
<comment type="caution">
    <text evidence="2">The sequence shown here is derived from an EMBL/GenBank/DDBJ whole genome shotgun (WGS) entry which is preliminary data.</text>
</comment>
<keyword evidence="3" id="KW-1185">Reference proteome</keyword>